<comment type="caution">
    <text evidence="4">The sequence shown here is derived from an EMBL/GenBank/DDBJ whole genome shotgun (WGS) entry which is preliminary data.</text>
</comment>
<keyword evidence="4" id="KW-0808">Transferase</keyword>
<dbReference type="InterPro" id="IPR029045">
    <property type="entry name" value="ClpP/crotonase-like_dom_sf"/>
</dbReference>
<gene>
    <name evidence="4" type="ORF">BHQ17_11865</name>
</gene>
<dbReference type="PANTHER" id="PTHR22855">
    <property type="entry name" value="ACETYL, PROPIONYL, PYRUVATE, AND GLUTACONYL CARBOXYLASE-RELATED"/>
    <property type="match status" value="1"/>
</dbReference>
<dbReference type="RefSeq" id="WP_069405399.1">
    <property type="nucleotide sequence ID" value="NZ_MIGZ01000058.1"/>
</dbReference>
<sequence>MQRLRTSVDRGASAYVDNRQEMERALAEVQAHVEQALGGGGQKYVDRHRERGRLLPRERIELLVDIGSPMIELSPLAAVGTGFPTGGSVVTAIGVVEGAECMLIASDPTVRGGAINPISVTKILRAMDIARENRLPLLFLVESGGADLPSQGDFYLRGGNQFRHLTQMSAMGVPTVALVFGNATAGGAYVPGMCDYTILIKDQSKVFLGGPPLVKMATGEESDDETLGGAEMHARDSGLCDYLADDEMDCIRLARQIISHLGWRKLGPEPGPVVEPLEDAGDLLGIASADPKVPFDIRELLARIVDGSEFDEFKPYYGQALLTGWARIHGYLVGILANKQGVLFNEESEKAAQFIQLANQMDQPLIFIHNCTGFMVGAEYEKRGIVKDGAKLINAVANSTVPHIALMAGASYGAGNYGMSGRPFNPRFAFSWPTARVAVMGGTQLAGVLSIVARQSALAQGKPFDEDADATMRQSIEAQIEDESTALYNTARIYDDGIIDPRDTRHVLGMALSATHSAEVRGVKGGYGVFRM</sequence>
<reference evidence="5" key="1">
    <citation type="submission" date="2016-09" db="EMBL/GenBank/DDBJ databases">
        <authorList>
            <person name="Greninger A.L."/>
            <person name="Jerome K.R."/>
            <person name="Mcnair B."/>
            <person name="Wallis C."/>
            <person name="Fang F."/>
        </authorList>
    </citation>
    <scope>NUCLEOTIDE SEQUENCE [LARGE SCALE GENOMIC DNA]</scope>
    <source>
        <strain evidence="5">M7</strain>
    </source>
</reference>
<evidence type="ECO:0000313" key="5">
    <source>
        <dbReference type="Proteomes" id="UP000094243"/>
    </source>
</evidence>
<dbReference type="PANTHER" id="PTHR22855:SF46">
    <property type="entry name" value="METHYLCROTONOYL-COA CARBOXYLASE"/>
    <property type="match status" value="1"/>
</dbReference>
<dbReference type="FunFam" id="3.90.226.10:FF:000030">
    <property type="entry name" value="Acetyl-CoA carboxylase carboxyltransferase subunit"/>
    <property type="match status" value="1"/>
</dbReference>
<dbReference type="InterPro" id="IPR034733">
    <property type="entry name" value="AcCoA_carboxyl_beta"/>
</dbReference>
<evidence type="ECO:0000259" key="2">
    <source>
        <dbReference type="PROSITE" id="PS50980"/>
    </source>
</evidence>
<dbReference type="InterPro" id="IPR011762">
    <property type="entry name" value="COA_CT_N"/>
</dbReference>
<dbReference type="PROSITE" id="PS50980">
    <property type="entry name" value="COA_CT_NTER"/>
    <property type="match status" value="1"/>
</dbReference>
<dbReference type="GO" id="GO:0016740">
    <property type="term" value="F:transferase activity"/>
    <property type="evidence" value="ECO:0007669"/>
    <property type="project" value="UniProtKB-KW"/>
</dbReference>
<organism evidence="4 5">
    <name type="scientific">Mycolicibacterium holsaticum</name>
    <dbReference type="NCBI Taxonomy" id="152142"/>
    <lineage>
        <taxon>Bacteria</taxon>
        <taxon>Bacillati</taxon>
        <taxon>Actinomycetota</taxon>
        <taxon>Actinomycetes</taxon>
        <taxon>Mycobacteriales</taxon>
        <taxon>Mycobacteriaceae</taxon>
        <taxon>Mycolicibacterium</taxon>
    </lineage>
</organism>
<evidence type="ECO:0000256" key="1">
    <source>
        <dbReference type="ARBA" id="ARBA00006102"/>
    </source>
</evidence>
<name>A0A1E3RV59_9MYCO</name>
<dbReference type="GO" id="GO:0016874">
    <property type="term" value="F:ligase activity"/>
    <property type="evidence" value="ECO:0007669"/>
    <property type="project" value="InterPro"/>
</dbReference>
<dbReference type="SUPFAM" id="SSF52096">
    <property type="entry name" value="ClpP/crotonase"/>
    <property type="match status" value="2"/>
</dbReference>
<dbReference type="AlphaFoldDB" id="A0A1E3RV59"/>
<dbReference type="InterPro" id="IPR011763">
    <property type="entry name" value="COA_CT_C"/>
</dbReference>
<dbReference type="Pfam" id="PF01039">
    <property type="entry name" value="Carboxyl_trans"/>
    <property type="match status" value="1"/>
</dbReference>
<proteinExistence type="inferred from homology"/>
<dbReference type="OrthoDB" id="9803706at2"/>
<comment type="similarity">
    <text evidence="1">Belongs to the AccD/PCCB family.</text>
</comment>
<feature type="domain" description="CoA carboxyltransferase N-terminal" evidence="2">
    <location>
        <begin position="22"/>
        <end position="273"/>
    </location>
</feature>
<dbReference type="FunFam" id="3.90.226.10:FF:000021">
    <property type="entry name" value="Acetyl-CoA carboxylase carboxyltransferase subunit"/>
    <property type="match status" value="1"/>
</dbReference>
<evidence type="ECO:0000259" key="3">
    <source>
        <dbReference type="PROSITE" id="PS50989"/>
    </source>
</evidence>
<accession>A0A1E3RV59</accession>
<keyword evidence="5" id="KW-1185">Reference proteome</keyword>
<dbReference type="InterPro" id="IPR045190">
    <property type="entry name" value="MCCB/AccD1-like"/>
</dbReference>
<feature type="domain" description="CoA carboxyltransferase C-terminal" evidence="3">
    <location>
        <begin position="275"/>
        <end position="522"/>
    </location>
</feature>
<dbReference type="Gene3D" id="3.90.226.10">
    <property type="entry name" value="2-enoyl-CoA Hydratase, Chain A, domain 1"/>
    <property type="match status" value="2"/>
</dbReference>
<evidence type="ECO:0000313" key="4">
    <source>
        <dbReference type="EMBL" id="ODQ93816.1"/>
    </source>
</evidence>
<dbReference type="EMBL" id="MIGZ01000058">
    <property type="protein sequence ID" value="ODQ93816.1"/>
    <property type="molecule type" value="Genomic_DNA"/>
</dbReference>
<dbReference type="PROSITE" id="PS50989">
    <property type="entry name" value="COA_CT_CTER"/>
    <property type="match status" value="1"/>
</dbReference>
<dbReference type="Proteomes" id="UP000094243">
    <property type="component" value="Unassembled WGS sequence"/>
</dbReference>
<protein>
    <submittedName>
        <fullName evidence="4">Acetyl-CoA carboxylase carboxyltransferase subunit</fullName>
    </submittedName>
</protein>